<keyword evidence="8" id="KW-0999">Mitochondrion inner membrane</keyword>
<proteinExistence type="inferred from homology"/>
<evidence type="ECO:0000256" key="5">
    <source>
        <dbReference type="ARBA" id="ARBA00022448"/>
    </source>
</evidence>
<dbReference type="AlphaFoldDB" id="A0A8H7Q1R0"/>
<dbReference type="GO" id="GO:0005743">
    <property type="term" value="C:mitochondrial inner membrane"/>
    <property type="evidence" value="ECO:0007669"/>
    <property type="project" value="UniProtKB-SubCell"/>
</dbReference>
<keyword evidence="15" id="KW-1185">Reference proteome</keyword>
<dbReference type="PANTHER" id="PTHR17098:SF2">
    <property type="entry name" value="NADH DEHYDROGENASE [UBIQUINONE] 1 ALPHA SUBCOMPLEX SUBUNIT 1"/>
    <property type="match status" value="1"/>
</dbReference>
<comment type="function">
    <text evidence="1">Accessory subunit of the mitochondrial membrane respiratory chain NADH dehydrogenase (Complex I), that is believed not to be involved in catalysis. Complex I functions in the transfer of electrons from NADH to the respiratory chain. The immediate electron acceptor for the enzyme is believed to be ubiquinone.</text>
</comment>
<evidence type="ECO:0000256" key="6">
    <source>
        <dbReference type="ARBA" id="ARBA00022660"/>
    </source>
</evidence>
<accession>A0A8H7Q1R0</accession>
<evidence type="ECO:0000256" key="1">
    <source>
        <dbReference type="ARBA" id="ARBA00003195"/>
    </source>
</evidence>
<feature type="non-terminal residue" evidence="14">
    <location>
        <position position="1"/>
    </location>
</feature>
<evidence type="ECO:0000313" key="14">
    <source>
        <dbReference type="EMBL" id="KAG2183091.1"/>
    </source>
</evidence>
<keyword evidence="9" id="KW-0249">Electron transport</keyword>
<comment type="subcellular location">
    <subcellularLocation>
        <location evidence="2">Mitochondrion inner membrane</location>
        <topology evidence="2">Single-pass membrane protein</topology>
        <orientation evidence="2">Matrix side</orientation>
    </subcellularLocation>
</comment>
<evidence type="ECO:0000256" key="12">
    <source>
        <dbReference type="ARBA" id="ARBA00023136"/>
    </source>
</evidence>
<organism evidence="14 15">
    <name type="scientific">Umbelopsis vinacea</name>
    <dbReference type="NCBI Taxonomy" id="44442"/>
    <lineage>
        <taxon>Eukaryota</taxon>
        <taxon>Fungi</taxon>
        <taxon>Fungi incertae sedis</taxon>
        <taxon>Mucoromycota</taxon>
        <taxon>Mucoromycotina</taxon>
        <taxon>Umbelopsidomycetes</taxon>
        <taxon>Umbelopsidales</taxon>
        <taxon>Umbelopsidaceae</taxon>
        <taxon>Umbelopsis</taxon>
    </lineage>
</organism>
<evidence type="ECO:0000256" key="4">
    <source>
        <dbReference type="ARBA" id="ARBA00016392"/>
    </source>
</evidence>
<dbReference type="OrthoDB" id="1920692at2759"/>
<keyword evidence="10 13" id="KW-1133">Transmembrane helix</keyword>
<evidence type="ECO:0000256" key="10">
    <source>
        <dbReference type="ARBA" id="ARBA00022989"/>
    </source>
</evidence>
<evidence type="ECO:0000256" key="13">
    <source>
        <dbReference type="SAM" id="Phobius"/>
    </source>
</evidence>
<dbReference type="PANTHER" id="PTHR17098">
    <property type="entry name" value="NADH-UBIQUINONE OXIDOREDUCTASE MWFE SUBUNIT"/>
    <property type="match status" value="1"/>
</dbReference>
<comment type="similarity">
    <text evidence="3">Belongs to the complex I NDUFA1 subunit family.</text>
</comment>
<name>A0A8H7Q1R0_9FUNG</name>
<keyword evidence="6" id="KW-0679">Respiratory chain</keyword>
<evidence type="ECO:0000256" key="3">
    <source>
        <dbReference type="ARBA" id="ARBA00009960"/>
    </source>
</evidence>
<protein>
    <recommendedName>
        <fullName evidence="4">NADH dehydrogenase [ubiquinone] 1 alpha subcomplex subunit 1</fullName>
    </recommendedName>
</protein>
<evidence type="ECO:0000256" key="2">
    <source>
        <dbReference type="ARBA" id="ARBA00004298"/>
    </source>
</evidence>
<evidence type="ECO:0000256" key="11">
    <source>
        <dbReference type="ARBA" id="ARBA00023128"/>
    </source>
</evidence>
<comment type="caution">
    <text evidence="14">The sequence shown here is derived from an EMBL/GenBank/DDBJ whole genome shotgun (WGS) entry which is preliminary data.</text>
</comment>
<keyword evidence="12 13" id="KW-0472">Membrane</keyword>
<keyword evidence="7 13" id="KW-0812">Transmembrane</keyword>
<gene>
    <name evidence="14" type="ORF">INT44_006072</name>
</gene>
<dbReference type="InterPro" id="IPR017384">
    <property type="entry name" value="NADH_Ub_cplx-1_asu_su-1"/>
</dbReference>
<keyword evidence="11" id="KW-0496">Mitochondrion</keyword>
<dbReference type="Pfam" id="PF15879">
    <property type="entry name" value="MWFE"/>
    <property type="match status" value="1"/>
</dbReference>
<dbReference type="Proteomes" id="UP000612746">
    <property type="component" value="Unassembled WGS sequence"/>
</dbReference>
<reference evidence="14" key="1">
    <citation type="submission" date="2020-12" db="EMBL/GenBank/DDBJ databases">
        <title>Metabolic potential, ecology and presence of endohyphal bacteria is reflected in genomic diversity of Mucoromycotina.</title>
        <authorList>
            <person name="Muszewska A."/>
            <person name="Okrasinska A."/>
            <person name="Steczkiewicz K."/>
            <person name="Drgas O."/>
            <person name="Orlowska M."/>
            <person name="Perlinska-Lenart U."/>
            <person name="Aleksandrzak-Piekarczyk T."/>
            <person name="Szatraj K."/>
            <person name="Zielenkiewicz U."/>
            <person name="Pilsyk S."/>
            <person name="Malc E."/>
            <person name="Mieczkowski P."/>
            <person name="Kruszewska J.S."/>
            <person name="Biernat P."/>
            <person name="Pawlowska J."/>
        </authorList>
    </citation>
    <scope>NUCLEOTIDE SEQUENCE</scope>
    <source>
        <strain evidence="14">WA0000051536</strain>
    </source>
</reference>
<sequence>MTSTFELKVNCVQNSNIAIHYLTSHPASLTDFPPFQPVPIEAVIPFAVIATFFTLTGSGLSAVKYYTNDKKPARYGLDYWESQMMERDRRLTGSIRGQSVCVNLVAPPEFSLN</sequence>
<feature type="transmembrane region" description="Helical" evidence="13">
    <location>
        <begin position="42"/>
        <end position="66"/>
    </location>
</feature>
<evidence type="ECO:0000256" key="8">
    <source>
        <dbReference type="ARBA" id="ARBA00022792"/>
    </source>
</evidence>
<keyword evidence="5" id="KW-0813">Transport</keyword>
<dbReference type="EMBL" id="JAEPRA010000007">
    <property type="protein sequence ID" value="KAG2183091.1"/>
    <property type="molecule type" value="Genomic_DNA"/>
</dbReference>
<evidence type="ECO:0000313" key="15">
    <source>
        <dbReference type="Proteomes" id="UP000612746"/>
    </source>
</evidence>
<evidence type="ECO:0000256" key="9">
    <source>
        <dbReference type="ARBA" id="ARBA00022982"/>
    </source>
</evidence>
<evidence type="ECO:0000256" key="7">
    <source>
        <dbReference type="ARBA" id="ARBA00022692"/>
    </source>
</evidence>